<protein>
    <submittedName>
        <fullName evidence="2">Protein sip-5</fullName>
    </submittedName>
</protein>
<comment type="caution">
    <text evidence="2">The sequence shown here is derived from an EMBL/GenBank/DDBJ whole genome shotgun (WGS) entry which is preliminary data.</text>
</comment>
<organism evidence="2 3">
    <name type="scientific">Luteimonas salinisoli</name>
    <dbReference type="NCBI Taxonomy" id="2752307"/>
    <lineage>
        <taxon>Bacteria</taxon>
        <taxon>Pseudomonadati</taxon>
        <taxon>Pseudomonadota</taxon>
        <taxon>Gammaproteobacteria</taxon>
        <taxon>Lysobacterales</taxon>
        <taxon>Lysobacteraceae</taxon>
        <taxon>Luteimonas</taxon>
    </lineage>
</organism>
<feature type="region of interest" description="Disordered" evidence="1">
    <location>
        <begin position="101"/>
        <end position="152"/>
    </location>
</feature>
<accession>A0A853J8Q6</accession>
<evidence type="ECO:0000256" key="1">
    <source>
        <dbReference type="SAM" id="MobiDB-lite"/>
    </source>
</evidence>
<reference evidence="2 3" key="1">
    <citation type="submission" date="2020-07" db="EMBL/GenBank/DDBJ databases">
        <title>Luteimonas sp. SJ-92.</title>
        <authorList>
            <person name="Huang X.-X."/>
            <person name="Xu L."/>
            <person name="Sun J.-Q."/>
        </authorList>
    </citation>
    <scope>NUCLEOTIDE SEQUENCE [LARGE SCALE GENOMIC DNA]</scope>
    <source>
        <strain evidence="2 3">SJ-92</strain>
    </source>
</reference>
<proteinExistence type="predicted"/>
<evidence type="ECO:0000313" key="2">
    <source>
        <dbReference type="EMBL" id="NZA25079.1"/>
    </source>
</evidence>
<evidence type="ECO:0000313" key="3">
    <source>
        <dbReference type="Proteomes" id="UP000578091"/>
    </source>
</evidence>
<sequence>MSIKRLQRRVERSELLVDGRITQTREGYRSLRRQWREAWSPGRIVVAGLLAGFAAGRSAPERAMKSLGRVGKQLGDPRWLRLISSIAGLLTSIQATVAAARAKDAAQTADDAADNAQEANEEVAAGAGSGAPAAGTAGAGAAAARPAEGVEG</sequence>
<keyword evidence="3" id="KW-1185">Reference proteome</keyword>
<dbReference type="AlphaFoldDB" id="A0A853J8Q6"/>
<dbReference type="EMBL" id="JACCKA010000011">
    <property type="protein sequence ID" value="NZA25079.1"/>
    <property type="molecule type" value="Genomic_DNA"/>
</dbReference>
<name>A0A853J8Q6_9GAMM</name>
<feature type="compositionally biased region" description="Low complexity" evidence="1">
    <location>
        <begin position="105"/>
        <end position="152"/>
    </location>
</feature>
<feature type="non-terminal residue" evidence="2">
    <location>
        <position position="152"/>
    </location>
</feature>
<dbReference type="Proteomes" id="UP000578091">
    <property type="component" value="Unassembled WGS sequence"/>
</dbReference>
<gene>
    <name evidence="2" type="ORF">H0E84_01655</name>
</gene>
<dbReference type="RefSeq" id="WP_180676888.1">
    <property type="nucleotide sequence ID" value="NZ_JACCKA010000011.1"/>
</dbReference>